<evidence type="ECO:0000313" key="3">
    <source>
        <dbReference type="EMBL" id="BBA48846.1"/>
    </source>
</evidence>
<evidence type="ECO:0000256" key="2">
    <source>
        <dbReference type="SAM" id="Phobius"/>
    </source>
</evidence>
<organism evidence="3 4">
    <name type="scientific">Bifidobacterium bifidum LMG 13195</name>
    <dbReference type="NCBI Taxonomy" id="1207542"/>
    <lineage>
        <taxon>Bacteria</taxon>
        <taxon>Bacillati</taxon>
        <taxon>Actinomycetota</taxon>
        <taxon>Actinomycetes</taxon>
        <taxon>Bifidobacteriales</taxon>
        <taxon>Bifidobacteriaceae</taxon>
        <taxon>Bifidobacterium</taxon>
    </lineage>
</organism>
<feature type="region of interest" description="Disordered" evidence="1">
    <location>
        <begin position="237"/>
        <end position="327"/>
    </location>
</feature>
<feature type="transmembrane region" description="Helical" evidence="2">
    <location>
        <begin position="21"/>
        <end position="41"/>
    </location>
</feature>
<gene>
    <name evidence="3" type="ORF">BBJK_02736</name>
</gene>
<evidence type="ECO:0008006" key="5">
    <source>
        <dbReference type="Google" id="ProtNLM"/>
    </source>
</evidence>
<evidence type="ECO:0000256" key="1">
    <source>
        <dbReference type="SAM" id="MobiDB-lite"/>
    </source>
</evidence>
<keyword evidence="2" id="KW-0812">Transmembrane</keyword>
<dbReference type="Proteomes" id="UP000262177">
    <property type="component" value="Chromosome"/>
</dbReference>
<keyword evidence="2" id="KW-1133">Transmembrane helix</keyword>
<accession>A0A286TER7</accession>
<dbReference type="EMBL" id="AP018131">
    <property type="protein sequence ID" value="BBA48846.1"/>
    <property type="molecule type" value="Genomic_DNA"/>
</dbReference>
<reference evidence="3 4" key="1">
    <citation type="journal article" date="2017" name="Biosci. Biotechnol. Biochem.">
        <title>Identification and characterization of a sulfoglycosidase from Bifidobacterium bifidum implicated in mucin glycan utilization.</title>
        <authorList>
            <person name="Katoh T."/>
            <person name="Maeshibu T."/>
            <person name="Kikkawa K."/>
            <person name="Gotoh A."/>
            <person name="Tomabechi Y."/>
            <person name="Nakamura M."/>
            <person name="Liao W.-H."/>
            <person name="Yamaguchi M."/>
            <person name="Ashida H."/>
            <person name="Yamamoto K."/>
            <person name="Katayama T."/>
        </authorList>
    </citation>
    <scope>NUCLEOTIDE SEQUENCE [LARGE SCALE GENOMIC DNA]</scope>
    <source>
        <strain evidence="3 4">JCM 7004</strain>
    </source>
</reference>
<name>A0A286TER7_BIFBI</name>
<feature type="compositionally biased region" description="Low complexity" evidence="1">
    <location>
        <begin position="237"/>
        <end position="305"/>
    </location>
</feature>
<protein>
    <recommendedName>
        <fullName evidence="5">Colicin transporter</fullName>
    </recommendedName>
</protein>
<proteinExistence type="predicted"/>
<keyword evidence="2" id="KW-0472">Membrane</keyword>
<dbReference type="AlphaFoldDB" id="A0A286TER7"/>
<sequence length="327" mass="33264">MSENSVKNESVKRRPRWLVPLVAGACIVALAGGVTGGVIAWRDGNARALADAQSKCEDSLAKVGKARAAYSKTVEGAGDVKAVKAEQVADAKVVSALASELDVEAPKTLACDAADADGLNATAGKLDAQVKWYATHEQSVKTASENVSKSRDEKTLNDARKALSDKEGTACKLLKDSDGKTSDNAARAQLTEAINTAVEAGKGSDLKKMSEAGSGLDKATKSVNDAISAKQKADAAAAANAGRSQSSSSGSSRSGSGYSGWNGSNSNGYGSNRNRGGSSSSKRNTGNSSGKKSNGGKTSNGWNKNDNGDITGGSFCGTDNGDAFVPC</sequence>
<evidence type="ECO:0000313" key="4">
    <source>
        <dbReference type="Proteomes" id="UP000262177"/>
    </source>
</evidence>